<dbReference type="InterPro" id="IPR000182">
    <property type="entry name" value="GNAT_dom"/>
</dbReference>
<dbReference type="GO" id="GO:0008999">
    <property type="term" value="F:protein-N-terminal-alanine acetyltransferase activity"/>
    <property type="evidence" value="ECO:0007669"/>
    <property type="project" value="TreeGrafter"/>
</dbReference>
<dbReference type="PANTHER" id="PTHR43617:SF20">
    <property type="entry name" value="N-ALPHA-ACETYLTRANSFERASE RIMI"/>
    <property type="match status" value="1"/>
</dbReference>
<feature type="domain" description="N-acetyltransferase" evidence="1">
    <location>
        <begin position="4"/>
        <end position="169"/>
    </location>
</feature>
<sequence length="179" mass="19291">MGSVVIRRLSPSDAQRCSELERILFPGDDPWSAAAFRSEMANPFCLCLAAVETGDADQSRGPGATVEGAGGLVGYAILAMAGPPDDPEFEVHTIGVDPAHQRRGIGRQLLEAMLAAADERSGPVFLEVRCDNEPAITLYERYGFVRLGVRRNYYQPSGADAYTMRRDPASARTATGDNL</sequence>
<accession>A0A934I565</accession>
<dbReference type="PANTHER" id="PTHR43617">
    <property type="entry name" value="L-AMINO ACID N-ACETYLTRANSFERASE"/>
    <property type="match status" value="1"/>
</dbReference>
<evidence type="ECO:0000259" key="1">
    <source>
        <dbReference type="PROSITE" id="PS51186"/>
    </source>
</evidence>
<dbReference type="Gene3D" id="3.40.630.30">
    <property type="match status" value="1"/>
</dbReference>
<dbReference type="PROSITE" id="PS51186">
    <property type="entry name" value="GNAT"/>
    <property type="match status" value="1"/>
</dbReference>
<dbReference type="AlphaFoldDB" id="A0A934I565"/>
<dbReference type="Proteomes" id="UP000645966">
    <property type="component" value="Unassembled WGS sequence"/>
</dbReference>
<comment type="caution">
    <text evidence="2">The sequence shown here is derived from an EMBL/GenBank/DDBJ whole genome shotgun (WGS) entry which is preliminary data.</text>
</comment>
<dbReference type="EMBL" id="JAEIOS010000012">
    <property type="protein sequence ID" value="MBI8989444.1"/>
    <property type="molecule type" value="Genomic_DNA"/>
</dbReference>
<organism evidence="2 3">
    <name type="scientific">Corynebacterium meridianum</name>
    <dbReference type="NCBI Taxonomy" id="2765363"/>
    <lineage>
        <taxon>Bacteria</taxon>
        <taxon>Bacillati</taxon>
        <taxon>Actinomycetota</taxon>
        <taxon>Actinomycetes</taxon>
        <taxon>Mycobacteriales</taxon>
        <taxon>Corynebacteriaceae</taxon>
        <taxon>Corynebacterium</taxon>
    </lineage>
</organism>
<reference evidence="2" key="1">
    <citation type="submission" date="2020-12" db="EMBL/GenBank/DDBJ databases">
        <title>Genome public.</title>
        <authorList>
            <person name="Sun Q."/>
        </authorList>
    </citation>
    <scope>NUCLEOTIDE SEQUENCE</scope>
    <source>
        <strain evidence="2">CCM 8863</strain>
    </source>
</reference>
<dbReference type="RefSeq" id="WP_198738492.1">
    <property type="nucleotide sequence ID" value="NZ_JAEIOS010000012.1"/>
</dbReference>
<evidence type="ECO:0000313" key="2">
    <source>
        <dbReference type="EMBL" id="MBI8989444.1"/>
    </source>
</evidence>
<protein>
    <submittedName>
        <fullName evidence="2">GNAT family N-acetyltransferase</fullName>
    </submittedName>
</protein>
<proteinExistence type="predicted"/>
<dbReference type="CDD" id="cd04301">
    <property type="entry name" value="NAT_SF"/>
    <property type="match status" value="1"/>
</dbReference>
<gene>
    <name evidence="2" type="ORF">JDV75_06675</name>
</gene>
<name>A0A934I565_9CORY</name>
<evidence type="ECO:0000313" key="3">
    <source>
        <dbReference type="Proteomes" id="UP000645966"/>
    </source>
</evidence>
<dbReference type="Pfam" id="PF00583">
    <property type="entry name" value="Acetyltransf_1"/>
    <property type="match status" value="1"/>
</dbReference>
<dbReference type="InterPro" id="IPR016181">
    <property type="entry name" value="Acyl_CoA_acyltransferase"/>
</dbReference>
<keyword evidence="3" id="KW-1185">Reference proteome</keyword>
<dbReference type="InterPro" id="IPR050276">
    <property type="entry name" value="MshD_Acetyltransferase"/>
</dbReference>
<dbReference type="SUPFAM" id="SSF55729">
    <property type="entry name" value="Acyl-CoA N-acyltransferases (Nat)"/>
    <property type="match status" value="1"/>
</dbReference>